<dbReference type="EMBL" id="JAPFRF010000001">
    <property type="protein sequence ID" value="KAJ7345735.1"/>
    <property type="molecule type" value="Genomic_DNA"/>
</dbReference>
<feature type="region of interest" description="Disordered" evidence="1">
    <location>
        <begin position="1"/>
        <end position="111"/>
    </location>
</feature>
<comment type="caution">
    <text evidence="2">The sequence shown here is derived from an EMBL/GenBank/DDBJ whole genome shotgun (WGS) entry which is preliminary data.</text>
</comment>
<organism evidence="2 3">
    <name type="scientific">Phrynocephalus forsythii</name>
    <dbReference type="NCBI Taxonomy" id="171643"/>
    <lineage>
        <taxon>Eukaryota</taxon>
        <taxon>Metazoa</taxon>
        <taxon>Chordata</taxon>
        <taxon>Craniata</taxon>
        <taxon>Vertebrata</taxon>
        <taxon>Euteleostomi</taxon>
        <taxon>Lepidosauria</taxon>
        <taxon>Squamata</taxon>
        <taxon>Bifurcata</taxon>
        <taxon>Unidentata</taxon>
        <taxon>Episquamata</taxon>
        <taxon>Toxicofera</taxon>
        <taxon>Iguania</taxon>
        <taxon>Acrodonta</taxon>
        <taxon>Agamidae</taxon>
        <taxon>Agaminae</taxon>
        <taxon>Phrynocephalus</taxon>
    </lineage>
</organism>
<evidence type="ECO:0000313" key="3">
    <source>
        <dbReference type="Proteomes" id="UP001142489"/>
    </source>
</evidence>
<protein>
    <submittedName>
        <fullName evidence="2">Uncharacterized protein</fullName>
    </submittedName>
</protein>
<evidence type="ECO:0000313" key="2">
    <source>
        <dbReference type="EMBL" id="KAJ7345735.1"/>
    </source>
</evidence>
<feature type="region of interest" description="Disordered" evidence="1">
    <location>
        <begin position="131"/>
        <end position="198"/>
    </location>
</feature>
<keyword evidence="3" id="KW-1185">Reference proteome</keyword>
<proteinExistence type="predicted"/>
<reference evidence="2" key="1">
    <citation type="journal article" date="2023" name="DNA Res.">
        <title>Chromosome-level genome assembly of Phrynocephalus forsythii using third-generation DNA sequencing and Hi-C analysis.</title>
        <authorList>
            <person name="Qi Y."/>
            <person name="Zhao W."/>
            <person name="Zhao Y."/>
            <person name="Niu C."/>
            <person name="Cao S."/>
            <person name="Zhang Y."/>
        </authorList>
    </citation>
    <scope>NUCLEOTIDE SEQUENCE</scope>
    <source>
        <tissue evidence="2">Muscle</tissue>
    </source>
</reference>
<feature type="compositionally biased region" description="Basic and acidic residues" evidence="1">
    <location>
        <begin position="167"/>
        <end position="186"/>
    </location>
</feature>
<name>A0A9Q1B9H1_9SAUR</name>
<dbReference type="Proteomes" id="UP001142489">
    <property type="component" value="Unassembled WGS sequence"/>
</dbReference>
<dbReference type="AlphaFoldDB" id="A0A9Q1B9H1"/>
<gene>
    <name evidence="2" type="ORF">JRQ81_001685</name>
</gene>
<feature type="compositionally biased region" description="Low complexity" evidence="1">
    <location>
        <begin position="45"/>
        <end position="83"/>
    </location>
</feature>
<accession>A0A9Q1B9H1</accession>
<sequence>MSSETQRHATSSEASKASKPSKKVKKTVSSDAPVPKKAKTDKHSQASPQRSQPSASNPALSPNRQSSSPVSVSSEPRSVLSRPGSREDLASLYRDIPLHQHSPRRAAEDGTDARTLPHHLSALYWHPSMPGMAQESSANPEPFAWKHSDKQRCSVSPKDNLPTSKWGRHDTTEASEAAHPDRPARDQRRHHSACSLPSSSDPWLVARSPYHQFPVLGFPPYPGFLVPPTFMPPRCSLRDHIGLLCTQCLLCLRTRGFTKRDDPGTGLRIHLASLLARLNTSSHRQILSTRLAIYSAKDPKTLTELERRNDGGLKHSLVFPAT</sequence>
<evidence type="ECO:0000256" key="1">
    <source>
        <dbReference type="SAM" id="MobiDB-lite"/>
    </source>
</evidence>